<organism evidence="4 5">
    <name type="scientific">Capsicum baccatum</name>
    <name type="common">Peruvian pepper</name>
    <dbReference type="NCBI Taxonomy" id="33114"/>
    <lineage>
        <taxon>Eukaryota</taxon>
        <taxon>Viridiplantae</taxon>
        <taxon>Streptophyta</taxon>
        <taxon>Embryophyta</taxon>
        <taxon>Tracheophyta</taxon>
        <taxon>Spermatophyta</taxon>
        <taxon>Magnoliopsida</taxon>
        <taxon>eudicotyledons</taxon>
        <taxon>Gunneridae</taxon>
        <taxon>Pentapetalae</taxon>
        <taxon>asterids</taxon>
        <taxon>lamiids</taxon>
        <taxon>Solanales</taxon>
        <taxon>Solanaceae</taxon>
        <taxon>Solanoideae</taxon>
        <taxon>Capsiceae</taxon>
        <taxon>Capsicum</taxon>
    </lineage>
</organism>
<dbReference type="OrthoDB" id="270584at2759"/>
<evidence type="ECO:0000313" key="5">
    <source>
        <dbReference type="Proteomes" id="UP000224567"/>
    </source>
</evidence>
<evidence type="ECO:0000256" key="3">
    <source>
        <dbReference type="ARBA" id="ARBA00023136"/>
    </source>
</evidence>
<dbReference type="SUPFAM" id="SSF103506">
    <property type="entry name" value="Mitochondrial carrier"/>
    <property type="match status" value="1"/>
</dbReference>
<dbReference type="Gene3D" id="1.50.40.10">
    <property type="entry name" value="Mitochondrial carrier domain"/>
    <property type="match status" value="1"/>
</dbReference>
<evidence type="ECO:0000256" key="1">
    <source>
        <dbReference type="ARBA" id="ARBA00004141"/>
    </source>
</evidence>
<dbReference type="AlphaFoldDB" id="A0A2G2XKF9"/>
<keyword evidence="3" id="KW-0472">Membrane</keyword>
<accession>A0A2G2XKF9</accession>
<protein>
    <submittedName>
        <fullName evidence="4">Uncharacterized protein</fullName>
    </submittedName>
</protein>
<comment type="subcellular location">
    <subcellularLocation>
        <location evidence="1">Membrane</location>
        <topology evidence="1">Multi-pass membrane protein</topology>
    </subcellularLocation>
</comment>
<evidence type="ECO:0000313" key="4">
    <source>
        <dbReference type="EMBL" id="PHT57983.1"/>
    </source>
</evidence>
<keyword evidence="2" id="KW-0812">Transmembrane</keyword>
<dbReference type="Pfam" id="PF00153">
    <property type="entry name" value="Mito_carr"/>
    <property type="match status" value="1"/>
</dbReference>
<evidence type="ECO:0000256" key="2">
    <source>
        <dbReference type="ARBA" id="ARBA00022692"/>
    </source>
</evidence>
<keyword evidence="5" id="KW-1185">Reference proteome</keyword>
<comment type="caution">
    <text evidence="4">The sequence shown here is derived from an EMBL/GenBank/DDBJ whole genome shotgun (WGS) entry which is preliminary data.</text>
</comment>
<proteinExistence type="predicted"/>
<dbReference type="InterPro" id="IPR023395">
    <property type="entry name" value="MCP_dom_sf"/>
</dbReference>
<gene>
    <name evidence="4" type="ORF">CQW23_00346</name>
</gene>
<name>A0A2G2XKF9_CAPBA</name>
<reference evidence="5" key="2">
    <citation type="journal article" date="2017" name="J. Anim. Genet.">
        <title>Multiple reference genome sequences of hot pepper reveal the massive evolution of plant disease resistance genes by retroduplication.</title>
        <authorList>
            <person name="Kim S."/>
            <person name="Park J."/>
            <person name="Yeom S.-I."/>
            <person name="Kim Y.-M."/>
            <person name="Seo E."/>
            <person name="Kim K.-T."/>
            <person name="Kim M.-S."/>
            <person name="Lee J.M."/>
            <person name="Cheong K."/>
            <person name="Shin H.-S."/>
            <person name="Kim S.-B."/>
            <person name="Han K."/>
            <person name="Lee J."/>
            <person name="Park M."/>
            <person name="Lee H.-A."/>
            <person name="Lee H.-Y."/>
            <person name="Lee Y."/>
            <person name="Oh S."/>
            <person name="Lee J.H."/>
            <person name="Choi E."/>
            <person name="Choi E."/>
            <person name="Lee S.E."/>
            <person name="Jeon J."/>
            <person name="Kim H."/>
            <person name="Choi G."/>
            <person name="Song H."/>
            <person name="Lee J."/>
            <person name="Lee S.-C."/>
            <person name="Kwon J.-K."/>
            <person name="Lee H.-Y."/>
            <person name="Koo N."/>
            <person name="Hong Y."/>
            <person name="Kim R.W."/>
            <person name="Kang W.-H."/>
            <person name="Huh J.H."/>
            <person name="Kang B.-C."/>
            <person name="Yang T.-J."/>
            <person name="Lee Y.-H."/>
            <person name="Bennetzen J.L."/>
            <person name="Choi D."/>
        </authorList>
    </citation>
    <scope>NUCLEOTIDE SEQUENCE [LARGE SCALE GENOMIC DNA]</scope>
    <source>
        <strain evidence="5">cv. PBC81</strain>
    </source>
</reference>
<dbReference type="Proteomes" id="UP000224567">
    <property type="component" value="Unassembled WGS sequence"/>
</dbReference>
<dbReference type="GO" id="GO:0016020">
    <property type="term" value="C:membrane"/>
    <property type="evidence" value="ECO:0007669"/>
    <property type="project" value="UniProtKB-SubCell"/>
</dbReference>
<reference evidence="4 5" key="1">
    <citation type="journal article" date="2017" name="Genome Biol.">
        <title>New reference genome sequences of hot pepper reveal the massive evolution of plant disease-resistance genes by retroduplication.</title>
        <authorList>
            <person name="Kim S."/>
            <person name="Park J."/>
            <person name="Yeom S.I."/>
            <person name="Kim Y.M."/>
            <person name="Seo E."/>
            <person name="Kim K.T."/>
            <person name="Kim M.S."/>
            <person name="Lee J.M."/>
            <person name="Cheong K."/>
            <person name="Shin H.S."/>
            <person name="Kim S.B."/>
            <person name="Han K."/>
            <person name="Lee J."/>
            <person name="Park M."/>
            <person name="Lee H.A."/>
            <person name="Lee H.Y."/>
            <person name="Lee Y."/>
            <person name="Oh S."/>
            <person name="Lee J.H."/>
            <person name="Choi E."/>
            <person name="Choi E."/>
            <person name="Lee S.E."/>
            <person name="Jeon J."/>
            <person name="Kim H."/>
            <person name="Choi G."/>
            <person name="Song H."/>
            <person name="Lee J."/>
            <person name="Lee S.C."/>
            <person name="Kwon J.K."/>
            <person name="Lee H.Y."/>
            <person name="Koo N."/>
            <person name="Hong Y."/>
            <person name="Kim R.W."/>
            <person name="Kang W.H."/>
            <person name="Huh J.H."/>
            <person name="Kang B.C."/>
            <person name="Yang T.J."/>
            <person name="Lee Y.H."/>
            <person name="Bennetzen J.L."/>
            <person name="Choi D."/>
        </authorList>
    </citation>
    <scope>NUCLEOTIDE SEQUENCE [LARGE SCALE GENOMIC DNA]</scope>
    <source>
        <strain evidence="5">cv. PBC81</strain>
    </source>
</reference>
<dbReference type="STRING" id="33114.A0A2G2XKF9"/>
<sequence>MKEVTTPYGVSLWRSIRTLWEEVKLNSKGWNFNFRRQPNDWEVVSVAEFLNTLGNFKGIRVEKDVQWWKGGNKGIFKAPSVVFVDELDAVGREHGSVKGSGGQERDATLNQVHACKKPMAPYVDFMAVASMMTHGVRDGQEAVEEFDSLRRLAPGACAGMTSSFVTYPLDVLRLRLAVEPAYKTLSEIFFFIFSEDMSWCYCNLNDTSLNVGVKKALPEKYQKRTEGYCYSNVLSVGHSEKANANKGRQSLLDHFTVQLASRAADELWYGEHQIGKCKISLSIFPRSGRTTTSVILLHGFLQPMPPSVVDLRERNRVTMRLSWGEQKSISLDPWYERTKSIYPLAASSKAFGYLASGARVCFAWYDSLWSNFVMKILSNSAIAQIG</sequence>
<dbReference type="EMBL" id="MLFT02000001">
    <property type="protein sequence ID" value="PHT57983.1"/>
    <property type="molecule type" value="Genomic_DNA"/>
</dbReference>
<dbReference type="InterPro" id="IPR018108">
    <property type="entry name" value="MCP_transmembrane"/>
</dbReference>